<dbReference type="SUPFAM" id="SSF53448">
    <property type="entry name" value="Nucleotide-diphospho-sugar transferases"/>
    <property type="match status" value="1"/>
</dbReference>
<evidence type="ECO:0000313" key="19">
    <source>
        <dbReference type="Proteomes" id="UP001214415"/>
    </source>
</evidence>
<dbReference type="GO" id="GO:0016491">
    <property type="term" value="F:oxidoreductase activity"/>
    <property type="evidence" value="ECO:0007669"/>
    <property type="project" value="InterPro"/>
</dbReference>
<evidence type="ECO:0000259" key="17">
    <source>
        <dbReference type="Pfam" id="PF08407"/>
    </source>
</evidence>
<dbReference type="InterPro" id="IPR029044">
    <property type="entry name" value="Nucleotide-diphossugar_trans"/>
</dbReference>
<dbReference type="PANTHER" id="PTHR22914">
    <property type="entry name" value="CHITIN SYNTHASE"/>
    <property type="match status" value="1"/>
</dbReference>
<feature type="transmembrane region" description="Helical" evidence="15">
    <location>
        <begin position="528"/>
        <end position="547"/>
    </location>
</feature>
<proteinExistence type="inferred from homology"/>
<sequence>MEPSSPHELVEQHIMRPLPLPSQHSSSGTPRRPQQPAAWPTSQQQVSLSSLYLSYEEPEYRGPLQPGEAPVPWPRQSSESLLPPKSSFSQADDSVLHLGLPPIGYDEEPGHAHAEGWLARQQPPAHGDRRQVQLTGGHWIVDHPVPTPVANAVEAAYRAQGQPTEFTHVRYSAVTCDPDEFTSEHGWGLRTSSEYGRETELLIALTYYNEDRHLLTRTLHSVMQNIRDLCKNRWSRYWRACEEEGRPAWQRIVVSLVFDGIDPCDKETLDVLATMGVYQDGVMKRQVNGYETVAHLFEYTTQVSVDASPRLVQPTSGNDANLVPVQMILCLKQKNAKKINSHRWVFHALGRMLQPEIVVLIDVGTKPGHKALYHLWEAFHNNPHLGGACGEIHAMIRHGTKLLNPLVAAQNFEYKISNILDKPLESMFGYVSVLPGAFSAYRYRAIEGRPLEQYFHGDHTLAERLGRKGIQNMNIFRKNMFLAEDRILCFELVAKAGDRWTLSYVKPSKAETDVPEHTAELISQRRRWLNGSFAASVYALVHFYRFYRSRHSVLRKLGFHVQALYNVVQLILSWFALGNMWLTFAIIIQYLPSILLRDFSEAWLVAFHYVNLVAMWTYGFFLALQFVLALGNRPKSEHRVYAFSFVVFGVLGLYTLGISLWLTIQSLAGLHVKNGDYASVVLNNTTAVLIASLAAMFGLYLLASLLYADPWHMLTSSVQYTLLAPSMVNVMNVYAFCNLHDVSWGTKGSDKADALPSVGGAPSAAHVDTVEEVALTQEALDERFHEVVARAVSPFPHQNEKSKPTMDDSNKTFRTRLVAFWLLTNALLVAVIMNLYRYRPHEKLDTEAREGRKNQEIYFKVMLWSTFGLAFFRFLGDLVYEAFVQGFRGVDTAGQRKHYREDLVGAGLARARRELQLRREDIWIQTNGQDLKGPVPYDPAASVADQVCASFVKSLTHLHPDEQVPDVRALLAQYAVRANPGASRTEAPRQAVYLDSYLLHSPLPTLQSTLEAWVVMEALVDAGLVRYIGLSNVYDPHIFSLLFERARIKPHVLQNRWHSSTGHDVSLLSLLSPVLSPNAFPPPADFSEAAPRGVTYQPFWTLTGNQRFLQSDAVALVSSQRGLTPAQVVYAFVSQGMGLPGLATCVLSGTTDPQHMREAVDAVRVAEIDPWDDAELASLRRDVYGE</sequence>
<dbReference type="InterPro" id="IPR004835">
    <property type="entry name" value="Chitin_synth"/>
</dbReference>
<feature type="transmembrane region" description="Helical" evidence="15">
    <location>
        <begin position="567"/>
        <end position="591"/>
    </location>
</feature>
<keyword evidence="8 15" id="KW-1133">Transmembrane helix</keyword>
<dbReference type="EMBL" id="CP119906">
    <property type="protein sequence ID" value="WFD24542.1"/>
    <property type="molecule type" value="Genomic_DNA"/>
</dbReference>
<evidence type="ECO:0000256" key="1">
    <source>
        <dbReference type="ARBA" id="ARBA00004439"/>
    </source>
</evidence>
<feature type="compositionally biased region" description="Polar residues" evidence="14">
    <location>
        <begin position="75"/>
        <end position="92"/>
    </location>
</feature>
<dbReference type="Pfam" id="PF00248">
    <property type="entry name" value="Aldo_ket_red"/>
    <property type="match status" value="1"/>
</dbReference>
<dbReference type="InterPro" id="IPR013616">
    <property type="entry name" value="Chitin_synth_N"/>
</dbReference>
<dbReference type="CDD" id="cd04190">
    <property type="entry name" value="Chitin_synth_C"/>
    <property type="match status" value="1"/>
</dbReference>
<evidence type="ECO:0000256" key="12">
    <source>
        <dbReference type="ARBA" id="ARBA00024009"/>
    </source>
</evidence>
<comment type="subcellular location">
    <subcellularLocation>
        <location evidence="2">Cell membrane</location>
        <topology evidence="2">Multi-pass membrane protein</topology>
    </subcellularLocation>
    <subcellularLocation>
        <location evidence="1">Cytoplasmic vesicle membrane</location>
        <topology evidence="1">Multi-pass membrane protein</topology>
    </subcellularLocation>
</comment>
<dbReference type="InterPro" id="IPR036812">
    <property type="entry name" value="NAD(P)_OxRdtase_dom_sf"/>
</dbReference>
<feature type="transmembrane region" description="Helical" evidence="15">
    <location>
        <begin position="857"/>
        <end position="875"/>
    </location>
</feature>
<dbReference type="GO" id="GO:0030428">
    <property type="term" value="C:cell septum"/>
    <property type="evidence" value="ECO:0007669"/>
    <property type="project" value="TreeGrafter"/>
</dbReference>
<dbReference type="Pfam" id="PF08407">
    <property type="entry name" value="Chitin_synth_1N"/>
    <property type="match status" value="1"/>
</dbReference>
<feature type="region of interest" description="Disordered" evidence="14">
    <location>
        <begin position="59"/>
        <end position="92"/>
    </location>
</feature>
<dbReference type="SUPFAM" id="SSF51430">
    <property type="entry name" value="NAD(P)-linked oxidoreductase"/>
    <property type="match status" value="1"/>
</dbReference>
<organism evidence="18 19">
    <name type="scientific">Malassezia equina</name>
    <dbReference type="NCBI Taxonomy" id="1381935"/>
    <lineage>
        <taxon>Eukaryota</taxon>
        <taxon>Fungi</taxon>
        <taxon>Dikarya</taxon>
        <taxon>Basidiomycota</taxon>
        <taxon>Ustilaginomycotina</taxon>
        <taxon>Malasseziomycetes</taxon>
        <taxon>Malasseziales</taxon>
        <taxon>Malasseziaceae</taxon>
        <taxon>Malassezia</taxon>
    </lineage>
</organism>
<evidence type="ECO:0000256" key="13">
    <source>
        <dbReference type="ARBA" id="ARBA00038055"/>
    </source>
</evidence>
<keyword evidence="4" id="KW-1003">Cell membrane</keyword>
<gene>
    <name evidence="18" type="primary">CHS1</name>
    <name evidence="18" type="ORF">MEQU1_003244</name>
</gene>
<evidence type="ECO:0000256" key="9">
    <source>
        <dbReference type="ARBA" id="ARBA00023136"/>
    </source>
</evidence>
<evidence type="ECO:0000256" key="5">
    <source>
        <dbReference type="ARBA" id="ARBA00022676"/>
    </source>
</evidence>
<dbReference type="GO" id="GO:0006031">
    <property type="term" value="P:chitin biosynthetic process"/>
    <property type="evidence" value="ECO:0007669"/>
    <property type="project" value="TreeGrafter"/>
</dbReference>
<keyword evidence="9 15" id="KW-0472">Membrane</keyword>
<evidence type="ECO:0000256" key="2">
    <source>
        <dbReference type="ARBA" id="ARBA00004651"/>
    </source>
</evidence>
<dbReference type="Gene3D" id="3.20.20.100">
    <property type="entry name" value="NADP-dependent oxidoreductase domain"/>
    <property type="match status" value="1"/>
</dbReference>
<dbReference type="PRINTS" id="PR00069">
    <property type="entry name" value="ALDKETRDTASE"/>
</dbReference>
<comment type="function">
    <text evidence="12">Polymerizes chitin, a structural polymer of the cell wall and septum, by transferring the sugar moiety of UDP-GlcNAc to the non-reducing end of the growing chitin polymer.</text>
</comment>
<evidence type="ECO:0000313" key="18">
    <source>
        <dbReference type="EMBL" id="WFD24542.1"/>
    </source>
</evidence>
<dbReference type="AlphaFoldDB" id="A0AAF0ELW1"/>
<keyword evidence="11" id="KW-0968">Cytoplasmic vesicle</keyword>
<evidence type="ECO:0000256" key="4">
    <source>
        <dbReference type="ARBA" id="ARBA00022475"/>
    </source>
</evidence>
<comment type="similarity">
    <text evidence="13">Belongs to the chitin synthase family. Class III subfamily.</text>
</comment>
<evidence type="ECO:0000256" key="6">
    <source>
        <dbReference type="ARBA" id="ARBA00022679"/>
    </source>
</evidence>
<protein>
    <recommendedName>
        <fullName evidence="3">chitin synthase</fullName>
        <ecNumber evidence="3">2.4.1.16</ecNumber>
    </recommendedName>
</protein>
<keyword evidence="7 15" id="KW-0812">Transmembrane</keyword>
<evidence type="ECO:0000256" key="8">
    <source>
        <dbReference type="ARBA" id="ARBA00022989"/>
    </source>
</evidence>
<feature type="transmembrane region" description="Helical" evidence="15">
    <location>
        <begin position="603"/>
        <end position="628"/>
    </location>
</feature>
<keyword evidence="10" id="KW-0961">Cell wall biogenesis/degradation</keyword>
<feature type="transmembrane region" description="Helical" evidence="15">
    <location>
        <begin position="720"/>
        <end position="736"/>
    </location>
</feature>
<evidence type="ECO:0000256" key="11">
    <source>
        <dbReference type="ARBA" id="ARBA00023329"/>
    </source>
</evidence>
<keyword evidence="6 18" id="KW-0808">Transferase</keyword>
<dbReference type="GO" id="GO:0030659">
    <property type="term" value="C:cytoplasmic vesicle membrane"/>
    <property type="evidence" value="ECO:0007669"/>
    <property type="project" value="UniProtKB-SubCell"/>
</dbReference>
<keyword evidence="19" id="KW-1185">Reference proteome</keyword>
<feature type="transmembrane region" description="Helical" evidence="15">
    <location>
        <begin position="640"/>
        <end position="664"/>
    </location>
</feature>
<dbReference type="Proteomes" id="UP001214415">
    <property type="component" value="Chromosome 7"/>
</dbReference>
<evidence type="ECO:0000256" key="10">
    <source>
        <dbReference type="ARBA" id="ARBA00023316"/>
    </source>
</evidence>
<name>A0AAF0ELW1_9BASI</name>
<dbReference type="GO" id="GO:0005886">
    <property type="term" value="C:plasma membrane"/>
    <property type="evidence" value="ECO:0007669"/>
    <property type="project" value="UniProtKB-SubCell"/>
</dbReference>
<evidence type="ECO:0000256" key="14">
    <source>
        <dbReference type="SAM" id="MobiDB-lite"/>
    </source>
</evidence>
<feature type="domain" description="Chitin synthase N-terminal" evidence="17">
    <location>
        <begin position="129"/>
        <end position="200"/>
    </location>
</feature>
<dbReference type="InterPro" id="IPR023210">
    <property type="entry name" value="NADP_OxRdtase_dom"/>
</dbReference>
<dbReference type="Pfam" id="PF01644">
    <property type="entry name" value="Chitin_synth_1"/>
    <property type="match status" value="1"/>
</dbReference>
<reference evidence="18" key="1">
    <citation type="submission" date="2023-03" db="EMBL/GenBank/DDBJ databases">
        <title>Mating type loci evolution in Malassezia.</title>
        <authorList>
            <person name="Coelho M.A."/>
        </authorList>
    </citation>
    <scope>NUCLEOTIDE SEQUENCE</scope>
    <source>
        <strain evidence="18">CBS 12830</strain>
    </source>
</reference>
<evidence type="ECO:0000256" key="3">
    <source>
        <dbReference type="ARBA" id="ARBA00012543"/>
    </source>
</evidence>
<evidence type="ECO:0000256" key="7">
    <source>
        <dbReference type="ARBA" id="ARBA00022692"/>
    </source>
</evidence>
<dbReference type="PANTHER" id="PTHR22914:SF11">
    <property type="entry name" value="CHITIN SYNTHASE B"/>
    <property type="match status" value="1"/>
</dbReference>
<accession>A0AAF0ELW1</accession>
<evidence type="ECO:0000256" key="15">
    <source>
        <dbReference type="SAM" id="Phobius"/>
    </source>
</evidence>
<dbReference type="GO" id="GO:0004100">
    <property type="term" value="F:chitin synthase activity"/>
    <property type="evidence" value="ECO:0007669"/>
    <property type="project" value="UniProtKB-EC"/>
</dbReference>
<dbReference type="EC" id="2.4.1.16" evidence="3"/>
<dbReference type="InterPro" id="IPR020471">
    <property type="entry name" value="AKR"/>
</dbReference>
<feature type="transmembrane region" description="Helical" evidence="15">
    <location>
        <begin position="818"/>
        <end position="836"/>
    </location>
</feature>
<feature type="transmembrane region" description="Helical" evidence="15">
    <location>
        <begin position="684"/>
        <end position="708"/>
    </location>
</feature>
<feature type="domain" description="NADP-dependent oxidoreductase" evidence="16">
    <location>
        <begin position="993"/>
        <end position="1058"/>
    </location>
</feature>
<keyword evidence="5 18" id="KW-0328">Glycosyltransferase</keyword>
<evidence type="ECO:0000259" key="16">
    <source>
        <dbReference type="Pfam" id="PF00248"/>
    </source>
</evidence>
<feature type="region of interest" description="Disordered" evidence="14">
    <location>
        <begin position="1"/>
        <end position="44"/>
    </location>
</feature>
<dbReference type="GO" id="GO:0071555">
    <property type="term" value="P:cell wall organization"/>
    <property type="evidence" value="ECO:0007669"/>
    <property type="project" value="UniProtKB-KW"/>
</dbReference>